<name>A0ACB9GPW2_9ASTR</name>
<evidence type="ECO:0000313" key="1">
    <source>
        <dbReference type="EMBL" id="KAI3785051.1"/>
    </source>
</evidence>
<comment type="caution">
    <text evidence="1">The sequence shown here is derived from an EMBL/GenBank/DDBJ whole genome shotgun (WGS) entry which is preliminary data.</text>
</comment>
<reference evidence="1 2" key="2">
    <citation type="journal article" date="2022" name="Mol. Ecol. Resour.">
        <title>The genomes of chicory, endive, great burdock and yacon provide insights into Asteraceae paleo-polyploidization history and plant inulin production.</title>
        <authorList>
            <person name="Fan W."/>
            <person name="Wang S."/>
            <person name="Wang H."/>
            <person name="Wang A."/>
            <person name="Jiang F."/>
            <person name="Liu H."/>
            <person name="Zhao H."/>
            <person name="Xu D."/>
            <person name="Zhang Y."/>
        </authorList>
    </citation>
    <scope>NUCLEOTIDE SEQUENCE [LARGE SCALE GENOMIC DNA]</scope>
    <source>
        <strain evidence="2">cv. Yunnan</strain>
        <tissue evidence="1">Leaves</tissue>
    </source>
</reference>
<sequence length="73" mass="8124">MASMDYATKANLLDLEQVGKDLLDKQVTRVNTDTGKVEPVIGAGSNRQALTRFAEQLVKERKQRVKNFSEGNT</sequence>
<keyword evidence="2" id="KW-1185">Reference proteome</keyword>
<reference evidence="2" key="1">
    <citation type="journal article" date="2022" name="Mol. Ecol. Resour.">
        <title>The genomes of chicory, endive, great burdock and yacon provide insights into Asteraceae palaeo-polyploidization history and plant inulin production.</title>
        <authorList>
            <person name="Fan W."/>
            <person name="Wang S."/>
            <person name="Wang H."/>
            <person name="Wang A."/>
            <person name="Jiang F."/>
            <person name="Liu H."/>
            <person name="Zhao H."/>
            <person name="Xu D."/>
            <person name="Zhang Y."/>
        </authorList>
    </citation>
    <scope>NUCLEOTIDE SEQUENCE [LARGE SCALE GENOMIC DNA]</scope>
    <source>
        <strain evidence="2">cv. Yunnan</strain>
    </source>
</reference>
<protein>
    <submittedName>
        <fullName evidence="1">Uncharacterized protein</fullName>
    </submittedName>
</protein>
<proteinExistence type="predicted"/>
<organism evidence="1 2">
    <name type="scientific">Smallanthus sonchifolius</name>
    <dbReference type="NCBI Taxonomy" id="185202"/>
    <lineage>
        <taxon>Eukaryota</taxon>
        <taxon>Viridiplantae</taxon>
        <taxon>Streptophyta</taxon>
        <taxon>Embryophyta</taxon>
        <taxon>Tracheophyta</taxon>
        <taxon>Spermatophyta</taxon>
        <taxon>Magnoliopsida</taxon>
        <taxon>eudicotyledons</taxon>
        <taxon>Gunneridae</taxon>
        <taxon>Pentapetalae</taxon>
        <taxon>asterids</taxon>
        <taxon>campanulids</taxon>
        <taxon>Asterales</taxon>
        <taxon>Asteraceae</taxon>
        <taxon>Asteroideae</taxon>
        <taxon>Heliantheae alliance</taxon>
        <taxon>Millerieae</taxon>
        <taxon>Smallanthus</taxon>
    </lineage>
</organism>
<gene>
    <name evidence="1" type="ORF">L1987_44161</name>
</gene>
<accession>A0ACB9GPW2</accession>
<dbReference type="EMBL" id="CM042031">
    <property type="protein sequence ID" value="KAI3785051.1"/>
    <property type="molecule type" value="Genomic_DNA"/>
</dbReference>
<evidence type="ECO:0000313" key="2">
    <source>
        <dbReference type="Proteomes" id="UP001056120"/>
    </source>
</evidence>
<dbReference type="Proteomes" id="UP001056120">
    <property type="component" value="Linkage Group LG14"/>
</dbReference>